<accession>A0A2I0HRQ5</accession>
<protein>
    <submittedName>
        <fullName evidence="1">Uncharacterized protein</fullName>
    </submittedName>
</protein>
<dbReference type="Proteomes" id="UP000233551">
    <property type="component" value="Unassembled WGS sequence"/>
</dbReference>
<gene>
    <name evidence="1" type="ORF">CRG98_045219</name>
</gene>
<dbReference type="EMBL" id="PGOL01005947">
    <property type="protein sequence ID" value="PKI34387.1"/>
    <property type="molecule type" value="Genomic_DNA"/>
</dbReference>
<evidence type="ECO:0000313" key="1">
    <source>
        <dbReference type="EMBL" id="PKI34387.1"/>
    </source>
</evidence>
<organism evidence="1 2">
    <name type="scientific">Punica granatum</name>
    <name type="common">Pomegranate</name>
    <dbReference type="NCBI Taxonomy" id="22663"/>
    <lineage>
        <taxon>Eukaryota</taxon>
        <taxon>Viridiplantae</taxon>
        <taxon>Streptophyta</taxon>
        <taxon>Embryophyta</taxon>
        <taxon>Tracheophyta</taxon>
        <taxon>Spermatophyta</taxon>
        <taxon>Magnoliopsida</taxon>
        <taxon>eudicotyledons</taxon>
        <taxon>Gunneridae</taxon>
        <taxon>Pentapetalae</taxon>
        <taxon>rosids</taxon>
        <taxon>malvids</taxon>
        <taxon>Myrtales</taxon>
        <taxon>Lythraceae</taxon>
        <taxon>Punica</taxon>
    </lineage>
</organism>
<name>A0A2I0HRQ5_PUNGR</name>
<comment type="caution">
    <text evidence="1">The sequence shown here is derived from an EMBL/GenBank/DDBJ whole genome shotgun (WGS) entry which is preliminary data.</text>
</comment>
<evidence type="ECO:0000313" key="2">
    <source>
        <dbReference type="Proteomes" id="UP000233551"/>
    </source>
</evidence>
<sequence length="223" mass="24986">MRAAICSRPEASLSGRLGPLINCIKLTVAHLNSKRTHKSGTWTDAQPPQPSILTLFFFTSSSSSPTIEARLSCLEEPAEVLEEMGRADGTRVLRNLAKGRYFRSSQGFHGSTSCERPGLEEMVEIEMRLNRAWSELIKGKSKKVADSPWMKMFMSNIRLVCVPPRNRWPELASVHDVNSCRHCGDAKKSSFNGGEEEEEVKKKRVTMEEGCGVVHLSRRLPRV</sequence>
<reference evidence="1 2" key="1">
    <citation type="submission" date="2017-11" db="EMBL/GenBank/DDBJ databases">
        <title>De-novo sequencing of pomegranate (Punica granatum L.) genome.</title>
        <authorList>
            <person name="Akparov Z."/>
            <person name="Amiraslanov A."/>
            <person name="Hajiyeva S."/>
            <person name="Abbasov M."/>
            <person name="Kaur K."/>
            <person name="Hamwieh A."/>
            <person name="Solovyev V."/>
            <person name="Salamov A."/>
            <person name="Braich B."/>
            <person name="Kosarev P."/>
            <person name="Mahmoud A."/>
            <person name="Hajiyev E."/>
            <person name="Babayeva S."/>
            <person name="Izzatullayeva V."/>
            <person name="Mammadov A."/>
            <person name="Mammadov A."/>
            <person name="Sharifova S."/>
            <person name="Ojaghi J."/>
            <person name="Eynullazada K."/>
            <person name="Bayramov B."/>
            <person name="Abdulazimova A."/>
            <person name="Shahmuradov I."/>
        </authorList>
    </citation>
    <scope>NUCLEOTIDE SEQUENCE [LARGE SCALE GENOMIC DNA]</scope>
    <source>
        <strain evidence="2">cv. AG2017</strain>
        <tissue evidence="1">Leaf</tissue>
    </source>
</reference>
<dbReference type="AlphaFoldDB" id="A0A2I0HRQ5"/>
<proteinExistence type="predicted"/>
<keyword evidence="2" id="KW-1185">Reference proteome</keyword>